<evidence type="ECO:0000256" key="2">
    <source>
        <dbReference type="ARBA" id="ARBA00022692"/>
    </source>
</evidence>
<dbReference type="KEGG" id="epa:110246473"/>
<evidence type="ECO:0000256" key="3">
    <source>
        <dbReference type="ARBA" id="ARBA00022989"/>
    </source>
</evidence>
<feature type="transmembrane region" description="Helical" evidence="5">
    <location>
        <begin position="171"/>
        <end position="190"/>
    </location>
</feature>
<name>A0A913XQ80_EXADI</name>
<dbReference type="OrthoDB" id="6285520at2759"/>
<sequence>MLSVRHFTRCSTKSLRALSQNCKINASSRQTRRAFQTEARNGWRTWDAVEKAPGITAETVGRAVVGGAALGGVGALCYYGLGLSSNIGAIDRSFIWPQVVKDRIRSTYGYFAGSLAITAMSAYAVSRSRAVHTMMRSSPLLVVGGSMVAMIASSIVCMSMDYAPGLNAKHLAWAGHSALVGAVLAPMVLIGGPLVLRAAVVTGGVVGALSLTAACAPDGKFLTWGGPLALALGGVFMASLGTLFLPATSAVGAGLQAITTYGGLVVFGGFLLYDTQKIIRVAETHPTYGMKPYDPINASIGIYMDTINIFIRIMTIMMSSNSRRRK</sequence>
<organism evidence="6 7">
    <name type="scientific">Exaiptasia diaphana</name>
    <name type="common">Tropical sea anemone</name>
    <name type="synonym">Aiptasia pulchella</name>
    <dbReference type="NCBI Taxonomy" id="2652724"/>
    <lineage>
        <taxon>Eukaryota</taxon>
        <taxon>Metazoa</taxon>
        <taxon>Cnidaria</taxon>
        <taxon>Anthozoa</taxon>
        <taxon>Hexacorallia</taxon>
        <taxon>Actiniaria</taxon>
        <taxon>Aiptasiidae</taxon>
        <taxon>Exaiptasia</taxon>
    </lineage>
</organism>
<keyword evidence="4 5" id="KW-0472">Membrane</keyword>
<dbReference type="RefSeq" id="XP_020908479.2">
    <property type="nucleotide sequence ID" value="XM_021052820.2"/>
</dbReference>
<dbReference type="Proteomes" id="UP000887567">
    <property type="component" value="Unplaced"/>
</dbReference>
<dbReference type="Pfam" id="PF01027">
    <property type="entry name" value="Bax1-I"/>
    <property type="match status" value="1"/>
</dbReference>
<evidence type="ECO:0000256" key="1">
    <source>
        <dbReference type="ARBA" id="ARBA00004141"/>
    </source>
</evidence>
<dbReference type="OMA" id="TLMWSER"/>
<proteinExistence type="inferred from homology"/>
<feature type="transmembrane region" description="Helical" evidence="5">
    <location>
        <begin position="138"/>
        <end position="159"/>
    </location>
</feature>
<dbReference type="InterPro" id="IPR006214">
    <property type="entry name" value="Bax_inhibitor_1-related"/>
</dbReference>
<reference evidence="6" key="1">
    <citation type="submission" date="2022-11" db="UniProtKB">
        <authorList>
            <consortium name="EnsemblMetazoa"/>
        </authorList>
    </citation>
    <scope>IDENTIFICATION</scope>
</reference>
<dbReference type="PANTHER" id="PTHR23291:SF112">
    <property type="entry name" value="GROWTH HORMONE-INDUCIBLE TRANSMEMBRANE PROTEIN"/>
    <property type="match status" value="1"/>
</dbReference>
<keyword evidence="3 5" id="KW-1133">Transmembrane helix</keyword>
<dbReference type="AlphaFoldDB" id="A0A913XQ80"/>
<keyword evidence="7" id="KW-1185">Reference proteome</keyword>
<evidence type="ECO:0000256" key="4">
    <source>
        <dbReference type="ARBA" id="ARBA00023136"/>
    </source>
</evidence>
<dbReference type="EnsemblMetazoa" id="XM_021052820.2">
    <property type="protein sequence ID" value="XP_020908479.2"/>
    <property type="gene ID" value="LOC110246473"/>
</dbReference>
<evidence type="ECO:0008006" key="8">
    <source>
        <dbReference type="Google" id="ProtNLM"/>
    </source>
</evidence>
<comment type="similarity">
    <text evidence="5">Belongs to the BI1 family.</text>
</comment>
<accession>A0A913XQ80</accession>
<evidence type="ECO:0000313" key="7">
    <source>
        <dbReference type="Proteomes" id="UP000887567"/>
    </source>
</evidence>
<feature type="transmembrane region" description="Helical" evidence="5">
    <location>
        <begin position="108"/>
        <end position="126"/>
    </location>
</feature>
<keyword evidence="2 5" id="KW-0812">Transmembrane</keyword>
<comment type="subcellular location">
    <subcellularLocation>
        <location evidence="1">Membrane</location>
        <topology evidence="1">Multi-pass membrane protein</topology>
    </subcellularLocation>
</comment>
<protein>
    <recommendedName>
        <fullName evidence="8">Growth hormone-inducible transmembrane protein</fullName>
    </recommendedName>
</protein>
<dbReference type="PANTHER" id="PTHR23291">
    <property type="entry name" value="BAX INHIBITOR-RELATED"/>
    <property type="match status" value="1"/>
</dbReference>
<dbReference type="InterPro" id="IPR035871">
    <property type="entry name" value="GHITM"/>
</dbReference>
<dbReference type="GO" id="GO:0005743">
    <property type="term" value="C:mitochondrial inner membrane"/>
    <property type="evidence" value="ECO:0007669"/>
    <property type="project" value="TreeGrafter"/>
</dbReference>
<feature type="transmembrane region" description="Helical" evidence="5">
    <location>
        <begin position="228"/>
        <end position="247"/>
    </location>
</feature>
<feature type="transmembrane region" description="Helical" evidence="5">
    <location>
        <begin position="253"/>
        <end position="273"/>
    </location>
</feature>
<feature type="transmembrane region" description="Helical" evidence="5">
    <location>
        <begin position="196"/>
        <end position="216"/>
    </location>
</feature>
<evidence type="ECO:0000313" key="6">
    <source>
        <dbReference type="EnsemblMetazoa" id="XP_020908479.2"/>
    </source>
</evidence>
<dbReference type="CDD" id="cd10431">
    <property type="entry name" value="GHITM"/>
    <property type="match status" value="1"/>
</dbReference>
<evidence type="ECO:0000256" key="5">
    <source>
        <dbReference type="RuleBase" id="RU004379"/>
    </source>
</evidence>
<dbReference type="GeneID" id="110246473"/>